<dbReference type="InterPro" id="IPR003829">
    <property type="entry name" value="Pirin_N_dom"/>
</dbReference>
<organism evidence="5 6">
    <name type="scientific">Mycobacteroides abscessus</name>
    <dbReference type="NCBI Taxonomy" id="36809"/>
    <lineage>
        <taxon>Bacteria</taxon>
        <taxon>Bacillati</taxon>
        <taxon>Actinomycetota</taxon>
        <taxon>Actinomycetes</taxon>
        <taxon>Mycobacteriales</taxon>
        <taxon>Mycobacteriaceae</taxon>
        <taxon>Mycobacteroides</taxon>
    </lineage>
</organism>
<evidence type="ECO:0000313" key="6">
    <source>
        <dbReference type="Proteomes" id="UP000045782"/>
    </source>
</evidence>
<comment type="cofactor">
    <cofactor evidence="2">
        <name>Fe cation</name>
        <dbReference type="ChEBI" id="CHEBI:24875"/>
    </cofactor>
    <text evidence="2">Binds 1 Fe cation per subunit.</text>
</comment>
<accession>A0A0U0ZLM9</accession>
<dbReference type="PANTHER" id="PTHR43212:SF3">
    <property type="entry name" value="QUERCETIN 2,3-DIOXYGENASE"/>
    <property type="match status" value="1"/>
</dbReference>
<evidence type="ECO:0000256" key="2">
    <source>
        <dbReference type="PIRSR" id="PIRSR006232-1"/>
    </source>
</evidence>
<evidence type="ECO:0000256" key="3">
    <source>
        <dbReference type="RuleBase" id="RU003457"/>
    </source>
</evidence>
<keyword evidence="2" id="KW-0408">Iron</keyword>
<protein>
    <submittedName>
        <fullName evidence="5">Putative pirin-like protein</fullName>
        <ecNumber evidence="5">1.13.11.24</ecNumber>
    </submittedName>
</protein>
<proteinExistence type="inferred from homology"/>
<dbReference type="EC" id="1.13.11.24" evidence="5"/>
<feature type="binding site" evidence="2">
    <location>
        <position position="107"/>
    </location>
    <ligand>
        <name>Fe cation</name>
        <dbReference type="ChEBI" id="CHEBI:24875"/>
    </ligand>
</feature>
<dbReference type="EMBL" id="CSWP01000004">
    <property type="protein sequence ID" value="CPV51879.1"/>
    <property type="molecule type" value="Genomic_DNA"/>
</dbReference>
<dbReference type="InterPro" id="IPR014710">
    <property type="entry name" value="RmlC-like_jellyroll"/>
</dbReference>
<feature type="domain" description="Pirin N-terminal" evidence="4">
    <location>
        <begin position="21"/>
        <end position="128"/>
    </location>
</feature>
<evidence type="ECO:0000256" key="1">
    <source>
        <dbReference type="ARBA" id="ARBA00008416"/>
    </source>
</evidence>
<reference evidence="5 6" key="1">
    <citation type="submission" date="2015-03" db="EMBL/GenBank/DDBJ databases">
        <authorList>
            <person name="Murphy D."/>
        </authorList>
    </citation>
    <scope>NUCLEOTIDE SEQUENCE [LARGE SCALE GENOMIC DNA]</scope>
    <source>
        <strain evidence="5 6">PAP088</strain>
    </source>
</reference>
<dbReference type="SUPFAM" id="SSF51182">
    <property type="entry name" value="RmlC-like cupins"/>
    <property type="match status" value="1"/>
</dbReference>
<keyword evidence="2" id="KW-0479">Metal-binding</keyword>
<feature type="binding site" evidence="2">
    <location>
        <position position="65"/>
    </location>
    <ligand>
        <name>Fe cation</name>
        <dbReference type="ChEBI" id="CHEBI:24875"/>
    </ligand>
</feature>
<dbReference type="InterPro" id="IPR011051">
    <property type="entry name" value="RmlC_Cupin_sf"/>
</dbReference>
<gene>
    <name evidence="5" type="primary">yhhW_3</name>
    <name evidence="5" type="ORF">ERS075579_02318</name>
</gene>
<dbReference type="Pfam" id="PF02678">
    <property type="entry name" value="Pirin"/>
    <property type="match status" value="1"/>
</dbReference>
<dbReference type="Proteomes" id="UP000045782">
    <property type="component" value="Unassembled WGS sequence"/>
</dbReference>
<keyword evidence="5" id="KW-0560">Oxidoreductase</keyword>
<dbReference type="PIRSF" id="PIRSF006232">
    <property type="entry name" value="Pirin"/>
    <property type="match status" value="1"/>
</dbReference>
<feature type="binding site" evidence="2">
    <location>
        <position position="109"/>
    </location>
    <ligand>
        <name>Fe cation</name>
        <dbReference type="ChEBI" id="CHEBI:24875"/>
    </ligand>
</feature>
<feature type="binding site" evidence="2">
    <location>
        <position position="63"/>
    </location>
    <ligand>
        <name>Fe cation</name>
        <dbReference type="ChEBI" id="CHEBI:24875"/>
    </ligand>
</feature>
<dbReference type="Gene3D" id="2.60.120.10">
    <property type="entry name" value="Jelly Rolls"/>
    <property type="match status" value="2"/>
</dbReference>
<dbReference type="AlphaFoldDB" id="A0A0U0ZLM9"/>
<sequence>MAKDVSAVRIVRASDRWHWRNEWLESWQSFPVTGNFDLAGNAHGLLMVNNEDTIDPGEGFDAHTHRNTEIITWVLEGTAVHKDSLGNSGEIRPGIVQRMSAGTGITHTERNGAGRLERQQLHVVQMWIPPDEIDRAPSYQESDITSDLRRNTLLPIASGMPKYRGDAAISFGNRYATLHVALLDPRHSVNAPDALYGHVFVSRGQVEFEGQGLLQQGDAVRLTRTGGHRVSATDEGAELLIWEMHGTAINV</sequence>
<dbReference type="RefSeq" id="WP_005060108.1">
    <property type="nucleotide sequence ID" value="NZ_CP014951.1"/>
</dbReference>
<dbReference type="PANTHER" id="PTHR43212">
    <property type="entry name" value="QUERCETIN 2,3-DIOXYGENASE"/>
    <property type="match status" value="1"/>
</dbReference>
<comment type="similarity">
    <text evidence="1 3">Belongs to the pirin family.</text>
</comment>
<evidence type="ECO:0000313" key="5">
    <source>
        <dbReference type="EMBL" id="CPV51879.1"/>
    </source>
</evidence>
<dbReference type="GO" id="GO:0046872">
    <property type="term" value="F:metal ion binding"/>
    <property type="evidence" value="ECO:0007669"/>
    <property type="project" value="UniProtKB-KW"/>
</dbReference>
<name>A0A0U0ZLM9_9MYCO</name>
<evidence type="ECO:0000259" key="4">
    <source>
        <dbReference type="Pfam" id="PF02678"/>
    </source>
</evidence>
<dbReference type="GO" id="GO:0008127">
    <property type="term" value="F:quercetin 2,3-dioxygenase activity"/>
    <property type="evidence" value="ECO:0007669"/>
    <property type="project" value="UniProtKB-EC"/>
</dbReference>
<dbReference type="InterPro" id="IPR012093">
    <property type="entry name" value="Pirin"/>
</dbReference>